<dbReference type="PANTHER" id="PTHR43434">
    <property type="entry name" value="PHOSPHOGLYCOLATE PHOSPHATASE"/>
    <property type="match status" value="1"/>
</dbReference>
<dbReference type="SFLD" id="SFLDG01129">
    <property type="entry name" value="C1.5:_HAD__Beta-PGM__Phosphata"/>
    <property type="match status" value="1"/>
</dbReference>
<keyword evidence="1" id="KW-0378">Hydrolase</keyword>
<comment type="caution">
    <text evidence="1">The sequence shown here is derived from an EMBL/GenBank/DDBJ whole genome shotgun (WGS) entry which is preliminary data.</text>
</comment>
<reference evidence="1 2" key="1">
    <citation type="submission" date="2021-06" db="EMBL/GenBank/DDBJ databases">
        <title>Enterococcus alishanensis sp. nov., a novel lactic acid bacterium isolated from fresh coffee beans.</title>
        <authorList>
            <person name="Chen Y.-S."/>
        </authorList>
    </citation>
    <scope>NUCLEOTIDE SEQUENCE [LARGE SCALE GENOMIC DNA]</scope>
    <source>
        <strain evidence="1 2">ALS3</strain>
    </source>
</reference>
<dbReference type="NCBIfam" id="TIGR01509">
    <property type="entry name" value="HAD-SF-IA-v3"/>
    <property type="match status" value="1"/>
</dbReference>
<dbReference type="Pfam" id="PF13419">
    <property type="entry name" value="HAD_2"/>
    <property type="match status" value="1"/>
</dbReference>
<dbReference type="InterPro" id="IPR050155">
    <property type="entry name" value="HAD-like_hydrolase_sf"/>
</dbReference>
<dbReference type="InterPro" id="IPR041492">
    <property type="entry name" value="HAD_2"/>
</dbReference>
<organism evidence="1 2">
    <name type="scientific">Enterococcus alishanensis</name>
    <dbReference type="NCBI Taxonomy" id="1303817"/>
    <lineage>
        <taxon>Bacteria</taxon>
        <taxon>Bacillati</taxon>
        <taxon>Bacillota</taxon>
        <taxon>Bacilli</taxon>
        <taxon>Lactobacillales</taxon>
        <taxon>Enterococcaceae</taxon>
        <taxon>Enterococcus</taxon>
    </lineage>
</organism>
<dbReference type="SFLD" id="SFLDS00003">
    <property type="entry name" value="Haloacid_Dehalogenase"/>
    <property type="match status" value="1"/>
</dbReference>
<dbReference type="NCBIfam" id="TIGR01549">
    <property type="entry name" value="HAD-SF-IA-v1"/>
    <property type="match status" value="1"/>
</dbReference>
<evidence type="ECO:0000313" key="1">
    <source>
        <dbReference type="EMBL" id="MBV7391963.1"/>
    </source>
</evidence>
<name>A0ABS6TGF8_9ENTE</name>
<keyword evidence="2" id="KW-1185">Reference proteome</keyword>
<dbReference type="SFLD" id="SFLDG01135">
    <property type="entry name" value="C1.5.6:_HAD__Beta-PGM__Phospha"/>
    <property type="match status" value="1"/>
</dbReference>
<gene>
    <name evidence="1" type="ORF">KUA55_14880</name>
</gene>
<dbReference type="PANTHER" id="PTHR43434:SF26">
    <property type="entry name" value="PYROPHOSPHATASE PPAX"/>
    <property type="match status" value="1"/>
</dbReference>
<dbReference type="GO" id="GO:0016787">
    <property type="term" value="F:hydrolase activity"/>
    <property type="evidence" value="ECO:0007669"/>
    <property type="project" value="UniProtKB-KW"/>
</dbReference>
<protein>
    <submittedName>
        <fullName evidence="1">HAD family hydrolase</fullName>
    </submittedName>
</protein>
<dbReference type="EMBL" id="JAHUZB010000007">
    <property type="protein sequence ID" value="MBV7391963.1"/>
    <property type="molecule type" value="Genomic_DNA"/>
</dbReference>
<dbReference type="InterPro" id="IPR006439">
    <property type="entry name" value="HAD-SF_hydro_IA"/>
</dbReference>
<dbReference type="RefSeq" id="WP_218327179.1">
    <property type="nucleotide sequence ID" value="NZ_JAHUZB010000007.1"/>
</dbReference>
<dbReference type="Proteomes" id="UP000774130">
    <property type="component" value="Unassembled WGS sequence"/>
</dbReference>
<sequence length="208" mass="23535">MFKTILFDVDGTLIDTAYVMTHSLQKTLLEEMQLSVEIEDLNYILGIPGRAALEEFTADEAELEKLLKAWNKNVLLYAEHVSVYPEIEEILKKLKAAGIKMGVVTSKTSNEMKTEFDIFNLNHYFDVFITASDTENHKPHPEPIQKAIDLLSVEKGETIYIGDSLYDMKSAKAYGIKFAVANWGALDLAMFTEADYFLKKPSDLLNLI</sequence>
<accession>A0ABS6TGF8</accession>
<proteinExistence type="predicted"/>
<evidence type="ECO:0000313" key="2">
    <source>
        <dbReference type="Proteomes" id="UP000774130"/>
    </source>
</evidence>